<gene>
    <name evidence="3" type="ORF">NK718_11370</name>
</gene>
<evidence type="ECO:0000256" key="2">
    <source>
        <dbReference type="SAM" id="SignalP"/>
    </source>
</evidence>
<evidence type="ECO:0000256" key="1">
    <source>
        <dbReference type="ARBA" id="ARBA00022764"/>
    </source>
</evidence>
<keyword evidence="4" id="KW-1185">Reference proteome</keyword>
<protein>
    <submittedName>
        <fullName evidence="3">Extracellular solute-binding protein</fullName>
    </submittedName>
</protein>
<sequence>MTKPLFAGALALAAAGLLTASAARAQDLVFLSTQLRPIEEAQKVREVILKGAPKTTYVVDEPSPFTVRMRAEQEAGKKTVSLVGALHGELQPLLTFNALDPIDDVAAKVASRGIPAGLMELGKLGSGKQVYIPWMQATYVMVVNKKALPYLPAGADVNALTYAQLAEWGKALAEKTGSRKLGFPAGPKGLFARFLQGNLLPSYTKSMVTEFRSAAAETMWGDFKAVWAGVNPNASSYDFMQEPLMAGEVWVAWDHVARVKDALQQAPNDYVVVAPPAGPKGRAYMPVVAGLAIPKGAPDRAGAVALIEHLTKPETQVITAAEVGFFPVVDAKLPADLSPGVKLLAEGVARTQTAKDALVALLPIGLGDKGGEFNKVYFDTFQRIVLRNEPIRPVLDAQAEVMRGLIDATKAPCWAPDEPSTGPCPVK</sequence>
<accession>A0ABT1LDF1</accession>
<dbReference type="SUPFAM" id="SSF53850">
    <property type="entry name" value="Periplasmic binding protein-like II"/>
    <property type="match status" value="1"/>
</dbReference>
<dbReference type="Proteomes" id="UP001205890">
    <property type="component" value="Unassembled WGS sequence"/>
</dbReference>
<dbReference type="EMBL" id="JANCLU010000009">
    <property type="protein sequence ID" value="MCP8939118.1"/>
    <property type="molecule type" value="Genomic_DNA"/>
</dbReference>
<feature type="chain" id="PRO_5045208547" evidence="2">
    <location>
        <begin position="26"/>
        <end position="427"/>
    </location>
</feature>
<keyword evidence="2" id="KW-0732">Signal</keyword>
<feature type="signal peptide" evidence="2">
    <location>
        <begin position="1"/>
        <end position="25"/>
    </location>
</feature>
<organism evidence="3 4">
    <name type="scientific">Alsobacter ponti</name>
    <dbReference type="NCBI Taxonomy" id="2962936"/>
    <lineage>
        <taxon>Bacteria</taxon>
        <taxon>Pseudomonadati</taxon>
        <taxon>Pseudomonadota</taxon>
        <taxon>Alphaproteobacteria</taxon>
        <taxon>Hyphomicrobiales</taxon>
        <taxon>Alsobacteraceae</taxon>
        <taxon>Alsobacter</taxon>
    </lineage>
</organism>
<evidence type="ECO:0000313" key="3">
    <source>
        <dbReference type="EMBL" id="MCP8939118.1"/>
    </source>
</evidence>
<dbReference type="Pfam" id="PF01547">
    <property type="entry name" value="SBP_bac_1"/>
    <property type="match status" value="1"/>
</dbReference>
<keyword evidence="1" id="KW-0574">Periplasm</keyword>
<dbReference type="RefSeq" id="WP_254741981.1">
    <property type="nucleotide sequence ID" value="NZ_JANCLU010000009.1"/>
</dbReference>
<dbReference type="Gene3D" id="3.40.190.10">
    <property type="entry name" value="Periplasmic binding protein-like II"/>
    <property type="match status" value="1"/>
</dbReference>
<dbReference type="InterPro" id="IPR006059">
    <property type="entry name" value="SBP"/>
</dbReference>
<reference evidence="3 4" key="1">
    <citation type="submission" date="2022-07" db="EMBL/GenBank/DDBJ databases">
        <authorList>
            <person name="Li W.-J."/>
            <person name="Deng Q.-Q."/>
        </authorList>
    </citation>
    <scope>NUCLEOTIDE SEQUENCE [LARGE SCALE GENOMIC DNA]</scope>
    <source>
        <strain evidence="3 4">SYSU M60028</strain>
    </source>
</reference>
<evidence type="ECO:0000313" key="4">
    <source>
        <dbReference type="Proteomes" id="UP001205890"/>
    </source>
</evidence>
<proteinExistence type="predicted"/>
<comment type="caution">
    <text evidence="3">The sequence shown here is derived from an EMBL/GenBank/DDBJ whole genome shotgun (WGS) entry which is preliminary data.</text>
</comment>
<name>A0ABT1LDF1_9HYPH</name>